<dbReference type="Gene3D" id="3.40.50.1820">
    <property type="entry name" value="alpha/beta hydrolase"/>
    <property type="match status" value="1"/>
</dbReference>
<evidence type="ECO:0000313" key="6">
    <source>
        <dbReference type="EMBL" id="GAA0873805.1"/>
    </source>
</evidence>
<gene>
    <name evidence="6" type="ORF">GCM10009118_02130</name>
</gene>
<feature type="chain" id="PRO_5046414214" description="T9SS type A sorting domain-containing protein" evidence="3">
    <location>
        <begin position="18"/>
        <end position="437"/>
    </location>
</feature>
<dbReference type="Pfam" id="PF18962">
    <property type="entry name" value="Por_Secre_tail"/>
    <property type="match status" value="1"/>
</dbReference>
<comment type="caution">
    <text evidence="6">The sequence shown here is derived from an EMBL/GenBank/DDBJ whole genome shotgun (WGS) entry which is preliminary data.</text>
</comment>
<evidence type="ECO:0000256" key="3">
    <source>
        <dbReference type="SAM" id="SignalP"/>
    </source>
</evidence>
<keyword evidence="7" id="KW-1185">Reference proteome</keyword>
<dbReference type="PANTHER" id="PTHR48081">
    <property type="entry name" value="AB HYDROLASE SUPERFAMILY PROTEIN C4A8.06C"/>
    <property type="match status" value="1"/>
</dbReference>
<sequence>MKRFLLLLFVGASSIHAQTPCESGRYAEDVFANFVVTSDIEYGSNTNAAGNTTTLLLDFYEPENDTETERPLLIWVHGGSFLAGSKTDIDVKTFSERFAKKGYACASINYRLGFFPIDSTNAIKAVVRAVQDLKAAIRFFRQDNATTNTYKIDPNRIYIGGSSAGAITALHVAYLSDECEIEDYLDASALSALGGLEGTSGNPGYSTEVSAVINGCGALGRYSWMEADEVPLCSIHGTDDGTVKYNRGLVNPGIPIMYLDGSRMLHERACAIGTENSFYTFHGAPHVPYAGTGAAQLAYMDTTVNFIRDFLVKQLGCTETELQPANNWAESAYLYPIDYCDGSPVNEVCPLAGLPTAELTQWNMYPNPASNQVTIDLEATGSYSVAIYDLTGRIVYRSKVSQGAHTIATDLFNSGNYFVRITDQQTSLSETKKLIIQ</sequence>
<dbReference type="PANTHER" id="PTHR48081:SF6">
    <property type="entry name" value="PEPTIDASE S9 PROLYL OLIGOPEPTIDASE CATALYTIC DOMAIN-CONTAINING PROTEIN"/>
    <property type="match status" value="1"/>
</dbReference>
<feature type="domain" description="BD-FAE-like" evidence="5">
    <location>
        <begin position="57"/>
        <end position="185"/>
    </location>
</feature>
<dbReference type="Proteomes" id="UP001501126">
    <property type="component" value="Unassembled WGS sequence"/>
</dbReference>
<evidence type="ECO:0000256" key="2">
    <source>
        <dbReference type="ARBA" id="ARBA00022801"/>
    </source>
</evidence>
<keyword evidence="2" id="KW-0378">Hydrolase</keyword>
<dbReference type="RefSeq" id="WP_343784203.1">
    <property type="nucleotide sequence ID" value="NZ_BAAAFH010000003.1"/>
</dbReference>
<dbReference type="Pfam" id="PF20434">
    <property type="entry name" value="BD-FAE"/>
    <property type="match status" value="1"/>
</dbReference>
<feature type="domain" description="Secretion system C-terminal sorting" evidence="4">
    <location>
        <begin position="364"/>
        <end position="436"/>
    </location>
</feature>
<name>A0ABP3XWX8_9FLAO</name>
<keyword evidence="1 3" id="KW-0732">Signal</keyword>
<dbReference type="NCBIfam" id="TIGR04183">
    <property type="entry name" value="Por_Secre_tail"/>
    <property type="match status" value="1"/>
</dbReference>
<dbReference type="InterPro" id="IPR029058">
    <property type="entry name" value="AB_hydrolase_fold"/>
</dbReference>
<evidence type="ECO:0000313" key="7">
    <source>
        <dbReference type="Proteomes" id="UP001501126"/>
    </source>
</evidence>
<evidence type="ECO:0000256" key="1">
    <source>
        <dbReference type="ARBA" id="ARBA00022729"/>
    </source>
</evidence>
<feature type="signal peptide" evidence="3">
    <location>
        <begin position="1"/>
        <end position="17"/>
    </location>
</feature>
<dbReference type="InterPro" id="IPR026444">
    <property type="entry name" value="Secre_tail"/>
</dbReference>
<dbReference type="EMBL" id="BAAAFH010000003">
    <property type="protein sequence ID" value="GAA0873805.1"/>
    <property type="molecule type" value="Genomic_DNA"/>
</dbReference>
<evidence type="ECO:0000259" key="4">
    <source>
        <dbReference type="Pfam" id="PF18962"/>
    </source>
</evidence>
<dbReference type="InterPro" id="IPR049492">
    <property type="entry name" value="BD-FAE-like_dom"/>
</dbReference>
<reference evidence="7" key="1">
    <citation type="journal article" date="2019" name="Int. J. Syst. Evol. Microbiol.">
        <title>The Global Catalogue of Microorganisms (GCM) 10K type strain sequencing project: providing services to taxonomists for standard genome sequencing and annotation.</title>
        <authorList>
            <consortium name="The Broad Institute Genomics Platform"/>
            <consortium name="The Broad Institute Genome Sequencing Center for Infectious Disease"/>
            <person name="Wu L."/>
            <person name="Ma J."/>
        </authorList>
    </citation>
    <scope>NUCLEOTIDE SEQUENCE [LARGE SCALE GENOMIC DNA]</scope>
    <source>
        <strain evidence="7">JCM 16083</strain>
    </source>
</reference>
<evidence type="ECO:0008006" key="8">
    <source>
        <dbReference type="Google" id="ProtNLM"/>
    </source>
</evidence>
<organism evidence="6 7">
    <name type="scientific">Wandonia haliotis</name>
    <dbReference type="NCBI Taxonomy" id="574963"/>
    <lineage>
        <taxon>Bacteria</taxon>
        <taxon>Pseudomonadati</taxon>
        <taxon>Bacteroidota</taxon>
        <taxon>Flavobacteriia</taxon>
        <taxon>Flavobacteriales</taxon>
        <taxon>Crocinitomicaceae</taxon>
        <taxon>Wandonia</taxon>
    </lineage>
</organism>
<evidence type="ECO:0000259" key="5">
    <source>
        <dbReference type="Pfam" id="PF20434"/>
    </source>
</evidence>
<dbReference type="SUPFAM" id="SSF53474">
    <property type="entry name" value="alpha/beta-Hydrolases"/>
    <property type="match status" value="1"/>
</dbReference>
<proteinExistence type="predicted"/>
<accession>A0ABP3XWX8</accession>
<dbReference type="InterPro" id="IPR050300">
    <property type="entry name" value="GDXG_lipolytic_enzyme"/>
</dbReference>
<protein>
    <recommendedName>
        <fullName evidence="8">T9SS type A sorting domain-containing protein</fullName>
    </recommendedName>
</protein>